<accession>A0A345UL88</accession>
<keyword evidence="2" id="KW-1185">Reference proteome</keyword>
<dbReference type="InterPro" id="IPR013406">
    <property type="entry name" value="CHP02574_addiction_mod"/>
</dbReference>
<dbReference type="Proteomes" id="UP000254808">
    <property type="component" value="Chromosome"/>
</dbReference>
<dbReference type="EMBL" id="CP027806">
    <property type="protein sequence ID" value="AXJ01240.1"/>
    <property type="molecule type" value="Genomic_DNA"/>
</dbReference>
<protein>
    <submittedName>
        <fullName evidence="1">Putative addiction module component, TIGR02574 family</fullName>
    </submittedName>
</protein>
<name>A0A345UL88_9BACT</name>
<evidence type="ECO:0000313" key="2">
    <source>
        <dbReference type="Proteomes" id="UP000254808"/>
    </source>
</evidence>
<reference evidence="1 2" key="1">
    <citation type="submission" date="2018-03" db="EMBL/GenBank/DDBJ databases">
        <title>Phenotypic and genomic properties of Cyclonatronum proteinivorum gen. nov., sp. nov., a haloalkaliphilic bacteroidete from soda lakes possessing Na+-translocating rhodopsin.</title>
        <authorList>
            <person name="Toshchakov S.V."/>
            <person name="Korzhenkov A."/>
            <person name="Samarov N.I."/>
            <person name="Kublanov I.V."/>
            <person name="Muntyan M.S."/>
            <person name="Sorokin D.Y."/>
        </authorList>
    </citation>
    <scope>NUCLEOTIDE SEQUENCE [LARGE SCALE GENOMIC DNA]</scope>
    <source>
        <strain evidence="1 2">Omega</strain>
    </source>
</reference>
<evidence type="ECO:0000313" key="1">
    <source>
        <dbReference type="EMBL" id="AXJ01240.1"/>
    </source>
</evidence>
<dbReference type="RefSeq" id="WP_114984453.1">
    <property type="nucleotide sequence ID" value="NZ_CP027806.1"/>
</dbReference>
<organism evidence="1 2">
    <name type="scientific">Cyclonatronum proteinivorum</name>
    <dbReference type="NCBI Taxonomy" id="1457365"/>
    <lineage>
        <taxon>Bacteria</taxon>
        <taxon>Pseudomonadati</taxon>
        <taxon>Balneolota</taxon>
        <taxon>Balneolia</taxon>
        <taxon>Balneolales</taxon>
        <taxon>Cyclonatronaceae</taxon>
        <taxon>Cyclonatronum</taxon>
    </lineage>
</organism>
<proteinExistence type="predicted"/>
<dbReference type="KEGG" id="cprv:CYPRO_1990"/>
<sequence>MITDYKDIQHSALSLDASDRAKLAKKLIESLDQEPDSEVEKAWIAEIKKRKAEIKSGSITPIAGHEVHKAARELLAK</sequence>
<dbReference type="Pfam" id="PF09720">
    <property type="entry name" value="Unstab_antitox"/>
    <property type="match status" value="1"/>
</dbReference>
<dbReference type="AlphaFoldDB" id="A0A345UL88"/>
<dbReference type="OrthoDB" id="1525098at2"/>
<gene>
    <name evidence="1" type="ORF">CYPRO_1990</name>
</gene>